<dbReference type="Proteomes" id="UP000235145">
    <property type="component" value="Unassembled WGS sequence"/>
</dbReference>
<organism evidence="1 2">
    <name type="scientific">Lactuca sativa</name>
    <name type="common">Garden lettuce</name>
    <dbReference type="NCBI Taxonomy" id="4236"/>
    <lineage>
        <taxon>Eukaryota</taxon>
        <taxon>Viridiplantae</taxon>
        <taxon>Streptophyta</taxon>
        <taxon>Embryophyta</taxon>
        <taxon>Tracheophyta</taxon>
        <taxon>Spermatophyta</taxon>
        <taxon>Magnoliopsida</taxon>
        <taxon>eudicotyledons</taxon>
        <taxon>Gunneridae</taxon>
        <taxon>Pentapetalae</taxon>
        <taxon>asterids</taxon>
        <taxon>campanulids</taxon>
        <taxon>Asterales</taxon>
        <taxon>Asteraceae</taxon>
        <taxon>Cichorioideae</taxon>
        <taxon>Cichorieae</taxon>
        <taxon>Lactucinae</taxon>
        <taxon>Lactuca</taxon>
    </lineage>
</organism>
<dbReference type="AlphaFoldDB" id="A0A9R1XA36"/>
<accession>A0A9R1XA36</accession>
<name>A0A9R1XA36_LACSA</name>
<gene>
    <name evidence="1" type="ORF">LSAT_V11C500257850</name>
</gene>
<keyword evidence="2" id="KW-1185">Reference proteome</keyword>
<proteinExistence type="predicted"/>
<dbReference type="EMBL" id="NBSK02000005">
    <property type="protein sequence ID" value="KAJ0205056.1"/>
    <property type="molecule type" value="Genomic_DNA"/>
</dbReference>
<evidence type="ECO:0000313" key="1">
    <source>
        <dbReference type="EMBL" id="KAJ0205056.1"/>
    </source>
</evidence>
<comment type="caution">
    <text evidence="1">The sequence shown here is derived from an EMBL/GenBank/DDBJ whole genome shotgun (WGS) entry which is preliminary data.</text>
</comment>
<sequence length="113" mass="12980">MVCDENVLESLCLVTCWTFVNYKGTSCCFIKCFFISYDRMHVRKKIVVKKSLLREPLFPSHTNSLVKICDLRSFVLKQSLLAATDDDAVRVCFIYVLCEGFLGKEANDRVPQD</sequence>
<reference evidence="1 2" key="1">
    <citation type="journal article" date="2017" name="Nat. Commun.">
        <title>Genome assembly with in vitro proximity ligation data and whole-genome triplication in lettuce.</title>
        <authorList>
            <person name="Reyes-Chin-Wo S."/>
            <person name="Wang Z."/>
            <person name="Yang X."/>
            <person name="Kozik A."/>
            <person name="Arikit S."/>
            <person name="Song C."/>
            <person name="Xia L."/>
            <person name="Froenicke L."/>
            <person name="Lavelle D.O."/>
            <person name="Truco M.J."/>
            <person name="Xia R."/>
            <person name="Zhu S."/>
            <person name="Xu C."/>
            <person name="Xu H."/>
            <person name="Xu X."/>
            <person name="Cox K."/>
            <person name="Korf I."/>
            <person name="Meyers B.C."/>
            <person name="Michelmore R.W."/>
        </authorList>
    </citation>
    <scope>NUCLEOTIDE SEQUENCE [LARGE SCALE GENOMIC DNA]</scope>
    <source>
        <strain evidence="2">cv. Salinas</strain>
        <tissue evidence="1">Seedlings</tissue>
    </source>
</reference>
<evidence type="ECO:0000313" key="2">
    <source>
        <dbReference type="Proteomes" id="UP000235145"/>
    </source>
</evidence>
<protein>
    <submittedName>
        <fullName evidence="1">Uncharacterized protein</fullName>
    </submittedName>
</protein>